<dbReference type="Proteomes" id="UP000887565">
    <property type="component" value="Unplaced"/>
</dbReference>
<proteinExistence type="predicted"/>
<keyword evidence="1" id="KW-1185">Reference proteome</keyword>
<dbReference type="WBParaSite" id="nRc.2.0.1.t23828-RA">
    <property type="protein sequence ID" value="nRc.2.0.1.t23828-RA"/>
    <property type="gene ID" value="nRc.2.0.1.g23828"/>
</dbReference>
<reference evidence="2" key="1">
    <citation type="submission" date="2022-11" db="UniProtKB">
        <authorList>
            <consortium name="WormBaseParasite"/>
        </authorList>
    </citation>
    <scope>IDENTIFICATION</scope>
</reference>
<evidence type="ECO:0000313" key="1">
    <source>
        <dbReference type="Proteomes" id="UP000887565"/>
    </source>
</evidence>
<sequence>MSTKESPALNALKSDNHVVILPTDKGRATVIMDNQDYDKLFVIKSGISSLFTAFEVEGKSANDGRILEILDTADDGVESRRLQIASVDRLRYKGSLKWNTVIHHRLKSIS</sequence>
<accession>A0A915JBF4</accession>
<organism evidence="1 2">
    <name type="scientific">Romanomermis culicivorax</name>
    <name type="common">Nematode worm</name>
    <dbReference type="NCBI Taxonomy" id="13658"/>
    <lineage>
        <taxon>Eukaryota</taxon>
        <taxon>Metazoa</taxon>
        <taxon>Ecdysozoa</taxon>
        <taxon>Nematoda</taxon>
        <taxon>Enoplea</taxon>
        <taxon>Dorylaimia</taxon>
        <taxon>Mermithida</taxon>
        <taxon>Mermithoidea</taxon>
        <taxon>Mermithidae</taxon>
        <taxon>Romanomermis</taxon>
    </lineage>
</organism>
<name>A0A915JBF4_ROMCU</name>
<protein>
    <submittedName>
        <fullName evidence="2">Uncharacterized protein</fullName>
    </submittedName>
</protein>
<dbReference type="AlphaFoldDB" id="A0A915JBF4"/>
<evidence type="ECO:0000313" key="2">
    <source>
        <dbReference type="WBParaSite" id="nRc.2.0.1.t23828-RA"/>
    </source>
</evidence>